<evidence type="ECO:0000313" key="3">
    <source>
        <dbReference type="Proteomes" id="UP000006729"/>
    </source>
</evidence>
<name>A0A3N7EI37_POPTR</name>
<organism evidence="2 3">
    <name type="scientific">Populus trichocarpa</name>
    <name type="common">Western balsam poplar</name>
    <name type="synonym">Populus balsamifera subsp. trichocarpa</name>
    <dbReference type="NCBI Taxonomy" id="3694"/>
    <lineage>
        <taxon>Eukaryota</taxon>
        <taxon>Viridiplantae</taxon>
        <taxon>Streptophyta</taxon>
        <taxon>Embryophyta</taxon>
        <taxon>Tracheophyta</taxon>
        <taxon>Spermatophyta</taxon>
        <taxon>Magnoliopsida</taxon>
        <taxon>eudicotyledons</taxon>
        <taxon>Gunneridae</taxon>
        <taxon>Pentapetalae</taxon>
        <taxon>rosids</taxon>
        <taxon>fabids</taxon>
        <taxon>Malpighiales</taxon>
        <taxon>Salicaceae</taxon>
        <taxon>Saliceae</taxon>
        <taxon>Populus</taxon>
    </lineage>
</organism>
<feature type="region of interest" description="Disordered" evidence="1">
    <location>
        <begin position="1"/>
        <end position="24"/>
    </location>
</feature>
<dbReference type="EMBL" id="CM009290">
    <property type="protein sequence ID" value="RQO85005.1"/>
    <property type="molecule type" value="Genomic_DNA"/>
</dbReference>
<evidence type="ECO:0000256" key="1">
    <source>
        <dbReference type="SAM" id="MobiDB-lite"/>
    </source>
</evidence>
<proteinExistence type="predicted"/>
<gene>
    <name evidence="2" type="ORF">POPTR_001G172450</name>
</gene>
<dbReference type="AlphaFoldDB" id="A0A3N7EI37"/>
<protein>
    <submittedName>
        <fullName evidence="2">Uncharacterized protein</fullName>
    </submittedName>
</protein>
<evidence type="ECO:0000313" key="2">
    <source>
        <dbReference type="EMBL" id="RQO85005.1"/>
    </source>
</evidence>
<keyword evidence="3" id="KW-1185">Reference proteome</keyword>
<feature type="compositionally biased region" description="Polar residues" evidence="1">
    <location>
        <begin position="1"/>
        <end position="11"/>
    </location>
</feature>
<dbReference type="Gramene" id="Potri.001G172450.1.v4.1">
    <property type="protein sequence ID" value="Potri.001G172450.1.v4.1"/>
    <property type="gene ID" value="Potri.001G172450.v4.1"/>
</dbReference>
<accession>A0A3N7EI37</accession>
<dbReference type="InParanoid" id="A0A3N7EI37"/>
<sequence>MQICSRPQLSDSIPPLAGHGPANGHECKRQASIFWEFGGKLPQPCARQLRPNSEEKLGLVFWEFPTFLDPQAPMNHQTTKIISYCIKRQIHMEPSHIHQQSVSISG</sequence>
<reference evidence="2 3" key="1">
    <citation type="journal article" date="2006" name="Science">
        <title>The genome of black cottonwood, Populus trichocarpa (Torr. &amp; Gray).</title>
        <authorList>
            <person name="Tuskan G.A."/>
            <person name="Difazio S."/>
            <person name="Jansson S."/>
            <person name="Bohlmann J."/>
            <person name="Grigoriev I."/>
            <person name="Hellsten U."/>
            <person name="Putnam N."/>
            <person name="Ralph S."/>
            <person name="Rombauts S."/>
            <person name="Salamov A."/>
            <person name="Schein J."/>
            <person name="Sterck L."/>
            <person name="Aerts A."/>
            <person name="Bhalerao R.R."/>
            <person name="Bhalerao R.P."/>
            <person name="Blaudez D."/>
            <person name="Boerjan W."/>
            <person name="Brun A."/>
            <person name="Brunner A."/>
            <person name="Busov V."/>
            <person name="Campbell M."/>
            <person name="Carlson J."/>
            <person name="Chalot M."/>
            <person name="Chapman J."/>
            <person name="Chen G.L."/>
            <person name="Cooper D."/>
            <person name="Coutinho P.M."/>
            <person name="Couturier J."/>
            <person name="Covert S."/>
            <person name="Cronk Q."/>
            <person name="Cunningham R."/>
            <person name="Davis J."/>
            <person name="Degroeve S."/>
            <person name="Dejardin A."/>
            <person name="Depamphilis C."/>
            <person name="Detter J."/>
            <person name="Dirks B."/>
            <person name="Dubchak I."/>
            <person name="Duplessis S."/>
            <person name="Ehlting J."/>
            <person name="Ellis B."/>
            <person name="Gendler K."/>
            <person name="Goodstein D."/>
            <person name="Gribskov M."/>
            <person name="Grimwood J."/>
            <person name="Groover A."/>
            <person name="Gunter L."/>
            <person name="Hamberger B."/>
            <person name="Heinze B."/>
            <person name="Helariutta Y."/>
            <person name="Henrissat B."/>
            <person name="Holligan D."/>
            <person name="Holt R."/>
            <person name="Huang W."/>
            <person name="Islam-Faridi N."/>
            <person name="Jones S."/>
            <person name="Jones-Rhoades M."/>
            <person name="Jorgensen R."/>
            <person name="Joshi C."/>
            <person name="Kangasjarvi J."/>
            <person name="Karlsson J."/>
            <person name="Kelleher C."/>
            <person name="Kirkpatrick R."/>
            <person name="Kirst M."/>
            <person name="Kohler A."/>
            <person name="Kalluri U."/>
            <person name="Larimer F."/>
            <person name="Leebens-Mack J."/>
            <person name="Leple J.C."/>
            <person name="Locascio P."/>
            <person name="Lou Y."/>
            <person name="Lucas S."/>
            <person name="Martin F."/>
            <person name="Montanini B."/>
            <person name="Napoli C."/>
            <person name="Nelson D.R."/>
            <person name="Nelson C."/>
            <person name="Nieminen K."/>
            <person name="Nilsson O."/>
            <person name="Pereda V."/>
            <person name="Peter G."/>
            <person name="Philippe R."/>
            <person name="Pilate G."/>
            <person name="Poliakov A."/>
            <person name="Razumovskaya J."/>
            <person name="Richardson P."/>
            <person name="Rinaldi C."/>
            <person name="Ritland K."/>
            <person name="Rouze P."/>
            <person name="Ryaboy D."/>
            <person name="Schmutz J."/>
            <person name="Schrader J."/>
            <person name="Segerman B."/>
            <person name="Shin H."/>
            <person name="Siddiqui A."/>
            <person name="Sterky F."/>
            <person name="Terry A."/>
            <person name="Tsai C.J."/>
            <person name="Uberbacher E."/>
            <person name="Unneberg P."/>
            <person name="Vahala J."/>
            <person name="Wall K."/>
            <person name="Wessler S."/>
            <person name="Yang G."/>
            <person name="Yin T."/>
            <person name="Douglas C."/>
            <person name="Marra M."/>
            <person name="Sandberg G."/>
            <person name="Van de Peer Y."/>
            <person name="Rokhsar D."/>
        </authorList>
    </citation>
    <scope>NUCLEOTIDE SEQUENCE [LARGE SCALE GENOMIC DNA]</scope>
    <source>
        <strain evidence="3">cv. Nisqually</strain>
    </source>
</reference>
<dbReference type="Proteomes" id="UP000006729">
    <property type="component" value="Chromosome 1"/>
</dbReference>